<protein>
    <submittedName>
        <fullName evidence="2">Uncharacterized protein</fullName>
    </submittedName>
</protein>
<evidence type="ECO:0000313" key="2">
    <source>
        <dbReference type="EnsemblPlants" id="OBART11G05530.1"/>
    </source>
</evidence>
<feature type="region of interest" description="Disordered" evidence="1">
    <location>
        <begin position="1"/>
        <end position="39"/>
    </location>
</feature>
<evidence type="ECO:0000313" key="3">
    <source>
        <dbReference type="Proteomes" id="UP000026960"/>
    </source>
</evidence>
<dbReference type="PaxDb" id="65489-OBART11G05530.1"/>
<dbReference type="STRING" id="65489.A0A0D3HJ47"/>
<reference evidence="2" key="1">
    <citation type="journal article" date="2009" name="Rice">
        <title>De Novo Next Generation Sequencing of Plant Genomes.</title>
        <authorList>
            <person name="Rounsley S."/>
            <person name="Marri P.R."/>
            <person name="Yu Y."/>
            <person name="He R."/>
            <person name="Sisneros N."/>
            <person name="Goicoechea J.L."/>
            <person name="Lee S.J."/>
            <person name="Angelova A."/>
            <person name="Kudrna D."/>
            <person name="Luo M."/>
            <person name="Affourtit J."/>
            <person name="Desany B."/>
            <person name="Knight J."/>
            <person name="Niazi F."/>
            <person name="Egholm M."/>
            <person name="Wing R.A."/>
        </authorList>
    </citation>
    <scope>NUCLEOTIDE SEQUENCE [LARGE SCALE GENOMIC DNA]</scope>
    <source>
        <strain evidence="2">cv. IRGC 105608</strain>
    </source>
</reference>
<dbReference type="Gramene" id="OBART11G05530.1">
    <property type="protein sequence ID" value="OBART11G05530.1"/>
    <property type="gene ID" value="OBART11G05530"/>
</dbReference>
<name>A0A0D3HJ47_9ORYZ</name>
<organism evidence="2">
    <name type="scientific">Oryza barthii</name>
    <dbReference type="NCBI Taxonomy" id="65489"/>
    <lineage>
        <taxon>Eukaryota</taxon>
        <taxon>Viridiplantae</taxon>
        <taxon>Streptophyta</taxon>
        <taxon>Embryophyta</taxon>
        <taxon>Tracheophyta</taxon>
        <taxon>Spermatophyta</taxon>
        <taxon>Magnoliopsida</taxon>
        <taxon>Liliopsida</taxon>
        <taxon>Poales</taxon>
        <taxon>Poaceae</taxon>
        <taxon>BOP clade</taxon>
        <taxon>Oryzoideae</taxon>
        <taxon>Oryzeae</taxon>
        <taxon>Oryzinae</taxon>
        <taxon>Oryza</taxon>
    </lineage>
</organism>
<dbReference type="AlphaFoldDB" id="A0A0D3HJ47"/>
<sequence>MVAGTNEGDGNDTEYIDSDDEESVEEGSDGELRVRGSNNASFKKKPGCPTFELGMKFSCKNGYISDCYSVTEFKKTYSHCLEPLEGMNNWPYDDRQPLNAPGYIKMLGRPRTERRREPTEAPKVTRMSKMGTKISCRQCKQFGHNKSTCHKHSSGGPSTAASHPAGSPAGTNAVSLAGGLVLSNCTHGRKRKSITSTSTSSAIHSVIPAPSKRKMVKVTATTKVSTNEGGSATVYLHVIVPYSQASSSASVRLNSGKAVVNVLAQEPVKMKPKKATPGPLLLLPPWESAKL</sequence>
<dbReference type="EnsemblPlants" id="OBART11G05530.1">
    <property type="protein sequence ID" value="OBART11G05530.1"/>
    <property type="gene ID" value="OBART11G05530"/>
</dbReference>
<dbReference type="Proteomes" id="UP000026960">
    <property type="component" value="Chromosome 11"/>
</dbReference>
<accession>A0A0D3HJ47</accession>
<dbReference type="HOGENOM" id="CLU_083463_1_1_1"/>
<feature type="region of interest" description="Disordered" evidence="1">
    <location>
        <begin position="147"/>
        <end position="171"/>
    </location>
</feature>
<feature type="compositionally biased region" description="Acidic residues" evidence="1">
    <location>
        <begin position="9"/>
        <end position="29"/>
    </location>
</feature>
<reference evidence="2" key="2">
    <citation type="submission" date="2015-03" db="UniProtKB">
        <authorList>
            <consortium name="EnsemblPlants"/>
        </authorList>
    </citation>
    <scope>IDENTIFICATION</scope>
</reference>
<evidence type="ECO:0000256" key="1">
    <source>
        <dbReference type="SAM" id="MobiDB-lite"/>
    </source>
</evidence>
<proteinExistence type="predicted"/>
<keyword evidence="3" id="KW-1185">Reference proteome</keyword>